<feature type="transmembrane region" description="Helical" evidence="20">
    <location>
        <begin position="128"/>
        <end position="145"/>
    </location>
</feature>
<evidence type="ECO:0000256" key="9">
    <source>
        <dbReference type="ARBA" id="ARBA00022989"/>
    </source>
</evidence>
<comment type="pathway">
    <text evidence="3">Lipid metabolism; phospholipid metabolism.</text>
</comment>
<comment type="subcellular location">
    <subcellularLocation>
        <location evidence="2">Endoplasmic reticulum</location>
    </subcellularLocation>
    <subcellularLocation>
        <location evidence="1">Membrane</location>
        <topology evidence="1">Multi-pass membrane protein</topology>
    </subcellularLocation>
</comment>
<evidence type="ECO:0000256" key="7">
    <source>
        <dbReference type="ARBA" id="ARBA00022692"/>
    </source>
</evidence>
<evidence type="ECO:0000313" key="22">
    <source>
        <dbReference type="Proteomes" id="UP000050761"/>
    </source>
</evidence>
<evidence type="ECO:0000256" key="4">
    <source>
        <dbReference type="ARBA" id="ARBA00010323"/>
    </source>
</evidence>
<feature type="transmembrane region" description="Helical" evidence="20">
    <location>
        <begin position="66"/>
        <end position="83"/>
    </location>
</feature>
<dbReference type="Proteomes" id="UP000050761">
    <property type="component" value="Unassembled WGS sequence"/>
</dbReference>
<keyword evidence="12" id="KW-0594">Phospholipid biosynthesis</keyword>
<feature type="transmembrane region" description="Helical" evidence="20">
    <location>
        <begin position="515"/>
        <end position="534"/>
    </location>
</feature>
<feature type="transmembrane region" description="Helical" evidence="20">
    <location>
        <begin position="90"/>
        <end position="108"/>
    </location>
</feature>
<evidence type="ECO:0000256" key="1">
    <source>
        <dbReference type="ARBA" id="ARBA00004141"/>
    </source>
</evidence>
<feature type="transmembrane region" description="Helical" evidence="20">
    <location>
        <begin position="152"/>
        <end position="169"/>
    </location>
</feature>
<evidence type="ECO:0000256" key="19">
    <source>
        <dbReference type="SAM" id="MobiDB-lite"/>
    </source>
</evidence>
<keyword evidence="14" id="KW-0012">Acyltransferase</keyword>
<dbReference type="PANTHER" id="PTHR13906">
    <property type="entry name" value="PORCUPINE"/>
    <property type="match status" value="1"/>
</dbReference>
<keyword evidence="9 20" id="KW-1133">Transmembrane helix</keyword>
<evidence type="ECO:0000256" key="5">
    <source>
        <dbReference type="ARBA" id="ARBA00022516"/>
    </source>
</evidence>
<keyword evidence="8" id="KW-0256">Endoplasmic reticulum</keyword>
<keyword evidence="7 20" id="KW-0812">Transmembrane</keyword>
<evidence type="ECO:0000256" key="13">
    <source>
        <dbReference type="ARBA" id="ARBA00023264"/>
    </source>
</evidence>
<dbReference type="GO" id="GO:0047184">
    <property type="term" value="F:1-acylglycerophosphocholine O-acyltransferase activity"/>
    <property type="evidence" value="ECO:0007669"/>
    <property type="project" value="UniProtKB-EC"/>
</dbReference>
<keyword evidence="10" id="KW-0443">Lipid metabolism</keyword>
<evidence type="ECO:0000256" key="17">
    <source>
        <dbReference type="ARBA" id="ARBA00038923"/>
    </source>
</evidence>
<evidence type="ECO:0000256" key="3">
    <source>
        <dbReference type="ARBA" id="ARBA00005074"/>
    </source>
</evidence>
<dbReference type="WBParaSite" id="HPBE_0001712401-mRNA-1">
    <property type="protein sequence ID" value="HPBE_0001712401-mRNA-1"/>
    <property type="gene ID" value="HPBE_0001712401"/>
</dbReference>
<dbReference type="GO" id="GO:0005783">
    <property type="term" value="C:endoplasmic reticulum"/>
    <property type="evidence" value="ECO:0007669"/>
    <property type="project" value="UniProtKB-SubCell"/>
</dbReference>
<dbReference type="OrthoDB" id="5974730at2759"/>
<organism evidence="21">
    <name type="scientific">Heligmosomoides polygyrus</name>
    <name type="common">Parasitic roundworm</name>
    <dbReference type="NCBI Taxonomy" id="6339"/>
    <lineage>
        <taxon>Eukaryota</taxon>
        <taxon>Metazoa</taxon>
        <taxon>Ecdysozoa</taxon>
        <taxon>Nematoda</taxon>
        <taxon>Chromadorea</taxon>
        <taxon>Rhabditida</taxon>
        <taxon>Rhabditina</taxon>
        <taxon>Rhabditomorpha</taxon>
        <taxon>Strongyloidea</taxon>
        <taxon>Heligmosomidae</taxon>
        <taxon>Heligmosomoides</taxon>
    </lineage>
</organism>
<accession>A0A3P8EGS1</accession>
<name>A0A3P8EGS1_HELPZ</name>
<dbReference type="GO" id="GO:0030258">
    <property type="term" value="P:lipid modification"/>
    <property type="evidence" value="ECO:0007669"/>
    <property type="project" value="TreeGrafter"/>
</dbReference>
<sequence length="562" mass="64663">MVVGSLADLLSVREDGLRLLLCVLAGYPLAVIHRTFFYNKPPNVQYAFFVVVGVLMYIFNNGYHSVHAFIAILVCYVITNFLGGRNESVVAAHVCFLSCLLSWPNSIPRFPGYPLAVIHRTFFYNKPPNVQYAFFVVVGVLMYIFNNGYHSVHAFIAILVCYVITNFLGGRNESVVAAHVCFLGYLLVGYWFAESEAYDITWTTPYCIMTLRFTGLVMDVYDGAHFDQLRADQKKTAIRNAPSLLEIAAFGLFYTGTIGGPQFTLSKFRSYVSGDWLDENGQPKQSALMPSLGRFIAGCTYMVLNQWGAVWIPDTYFNSHEFFNLPFFMRWTWTMIWFRLTMYRYCSIWLLTEGAAILNGLGYNGKDSENNDRWDAVRDLHIWLWETGHDFSSAIQSFNVGTNTFAKNHIFRRLRWLGSKAGAHLATLIYLAIWHGYHLGYFLLFLFEFGCMIAQEQLYALIDRTPGWAEFNAKPAVRPFIWLFGRLTVMYSMGFGFLCFGLLKTKYWIGPLKSLYFIGFLIFFVLWPICHYVLKRVLPRKSKETPEEKNSAQPERLQKKEL</sequence>
<protein>
    <recommendedName>
        <fullName evidence="18">Lysophospholipid acyltransferase 5</fullName>
        <ecNumber evidence="16">2.3.1.23</ecNumber>
        <ecNumber evidence="17">2.3.1.n6</ecNumber>
    </recommendedName>
</protein>
<reference evidence="23" key="2">
    <citation type="submission" date="2019-09" db="UniProtKB">
        <authorList>
            <consortium name="WormBaseParasite"/>
        </authorList>
    </citation>
    <scope>IDENTIFICATION</scope>
</reference>
<keyword evidence="11 20" id="KW-0472">Membrane</keyword>
<feature type="transmembrane region" description="Helical" evidence="20">
    <location>
        <begin position="414"/>
        <end position="433"/>
    </location>
</feature>
<dbReference type="InterPro" id="IPR004299">
    <property type="entry name" value="MBOAT_fam"/>
</dbReference>
<keyword evidence="5" id="KW-0444">Lipid biosynthesis</keyword>
<dbReference type="InterPro" id="IPR049941">
    <property type="entry name" value="LPLAT_7/PORCN-like"/>
</dbReference>
<comment type="pathway">
    <text evidence="15">Phospholipid metabolism.</text>
</comment>
<dbReference type="GO" id="GO:0071617">
    <property type="term" value="F:lysophospholipid acyltransferase activity"/>
    <property type="evidence" value="ECO:0007669"/>
    <property type="project" value="TreeGrafter"/>
</dbReference>
<dbReference type="GO" id="GO:0016020">
    <property type="term" value="C:membrane"/>
    <property type="evidence" value="ECO:0007669"/>
    <property type="project" value="UniProtKB-SubCell"/>
</dbReference>
<dbReference type="EC" id="2.3.1.n6" evidence="17"/>
<evidence type="ECO:0000256" key="2">
    <source>
        <dbReference type="ARBA" id="ARBA00004240"/>
    </source>
</evidence>
<feature type="transmembrane region" description="Helical" evidence="20">
    <location>
        <begin position="483"/>
        <end position="503"/>
    </location>
</feature>
<dbReference type="GO" id="GO:0006656">
    <property type="term" value="P:phosphatidylcholine biosynthetic process"/>
    <property type="evidence" value="ECO:0007669"/>
    <property type="project" value="TreeGrafter"/>
</dbReference>
<evidence type="ECO:0000256" key="6">
    <source>
        <dbReference type="ARBA" id="ARBA00022679"/>
    </source>
</evidence>
<reference evidence="21 22" key="1">
    <citation type="submission" date="2018-11" db="EMBL/GenBank/DDBJ databases">
        <authorList>
            <consortium name="Pathogen Informatics"/>
        </authorList>
    </citation>
    <scope>NUCLEOTIDE SEQUENCE [LARGE SCALE GENOMIC DNA]</scope>
</reference>
<comment type="similarity">
    <text evidence="4">Belongs to the membrane-bound acyltransferase family.</text>
</comment>
<feature type="transmembrane region" description="Helical" evidence="20">
    <location>
        <begin position="175"/>
        <end position="193"/>
    </location>
</feature>
<feature type="transmembrane region" description="Helical" evidence="20">
    <location>
        <begin position="16"/>
        <end position="32"/>
    </location>
</feature>
<evidence type="ECO:0000256" key="11">
    <source>
        <dbReference type="ARBA" id="ARBA00023136"/>
    </source>
</evidence>
<evidence type="ECO:0000256" key="15">
    <source>
        <dbReference type="ARBA" id="ARBA00025707"/>
    </source>
</evidence>
<evidence type="ECO:0000256" key="10">
    <source>
        <dbReference type="ARBA" id="ARBA00023098"/>
    </source>
</evidence>
<keyword evidence="6" id="KW-0808">Transferase</keyword>
<evidence type="ECO:0000256" key="12">
    <source>
        <dbReference type="ARBA" id="ARBA00023209"/>
    </source>
</evidence>
<dbReference type="AlphaFoldDB" id="A0A3P8EGS1"/>
<evidence type="ECO:0000256" key="8">
    <source>
        <dbReference type="ARBA" id="ARBA00022824"/>
    </source>
</evidence>
<proteinExistence type="inferred from homology"/>
<dbReference type="EMBL" id="UZAH01029816">
    <property type="protein sequence ID" value="VDP08023.1"/>
    <property type="molecule type" value="Genomic_DNA"/>
</dbReference>
<gene>
    <name evidence="21" type="ORF">HPBE_LOCUS17123</name>
</gene>
<dbReference type="PANTHER" id="PTHR13906:SF14">
    <property type="entry name" value="LYSOPHOSPHOLIPID ACYLTRANSFERASE 5"/>
    <property type="match status" value="1"/>
</dbReference>
<evidence type="ECO:0000256" key="16">
    <source>
        <dbReference type="ARBA" id="ARBA00026120"/>
    </source>
</evidence>
<feature type="region of interest" description="Disordered" evidence="19">
    <location>
        <begin position="543"/>
        <end position="562"/>
    </location>
</feature>
<dbReference type="Pfam" id="PF03062">
    <property type="entry name" value="MBOAT"/>
    <property type="match status" value="1"/>
</dbReference>
<dbReference type="EC" id="2.3.1.23" evidence="16"/>
<keyword evidence="13" id="KW-1208">Phospholipid metabolism</keyword>
<keyword evidence="22" id="KW-1185">Reference proteome</keyword>
<evidence type="ECO:0000313" key="21">
    <source>
        <dbReference type="EMBL" id="VDP08023.1"/>
    </source>
</evidence>
<evidence type="ECO:0000256" key="20">
    <source>
        <dbReference type="SAM" id="Phobius"/>
    </source>
</evidence>
<evidence type="ECO:0000256" key="18">
    <source>
        <dbReference type="ARBA" id="ARBA00039721"/>
    </source>
</evidence>
<evidence type="ECO:0000256" key="14">
    <source>
        <dbReference type="ARBA" id="ARBA00023315"/>
    </source>
</evidence>
<evidence type="ECO:0000313" key="23">
    <source>
        <dbReference type="WBParaSite" id="HPBE_0001712401-mRNA-1"/>
    </source>
</evidence>
<feature type="transmembrane region" description="Helical" evidence="20">
    <location>
        <begin position="44"/>
        <end position="60"/>
    </location>
</feature>